<dbReference type="InterPro" id="IPR023614">
    <property type="entry name" value="Porin_dom_sf"/>
</dbReference>
<evidence type="ECO:0000313" key="3">
    <source>
        <dbReference type="Proteomes" id="UP000343317"/>
    </source>
</evidence>
<dbReference type="Proteomes" id="UP000343317">
    <property type="component" value="Unassembled WGS sequence"/>
</dbReference>
<accession>A0A5E4XXS5</accession>
<dbReference type="GO" id="GO:0016020">
    <property type="term" value="C:membrane"/>
    <property type="evidence" value="ECO:0007669"/>
    <property type="project" value="InterPro"/>
</dbReference>
<proteinExistence type="predicted"/>
<dbReference type="EMBL" id="CABPSM010000014">
    <property type="protein sequence ID" value="VVE41087.1"/>
    <property type="molecule type" value="Genomic_DNA"/>
</dbReference>
<dbReference type="InterPro" id="IPR033900">
    <property type="entry name" value="Gram_neg_porin_domain"/>
</dbReference>
<sequence>MRQLDNNNHASKQHRYQHIKNTITGGNLTSNGGQLGMSVPLGAGSVMASFAYTKNSGMNDTSRSTWALGYDYDLSKRTDLYAAYLNDKVSGLEAGNTFGVGMRTKF</sequence>
<gene>
    <name evidence="2" type="ORF">PHO31112_04151</name>
</gene>
<evidence type="ECO:0000313" key="2">
    <source>
        <dbReference type="EMBL" id="VVE41087.1"/>
    </source>
</evidence>
<protein>
    <submittedName>
        <fullName evidence="2">Porin</fullName>
    </submittedName>
</protein>
<feature type="domain" description="Porin" evidence="1">
    <location>
        <begin position="16"/>
        <end position="90"/>
    </location>
</feature>
<dbReference type="Gene3D" id="2.40.160.10">
    <property type="entry name" value="Porin"/>
    <property type="match status" value="1"/>
</dbReference>
<dbReference type="AlphaFoldDB" id="A0A5E4XXS5"/>
<dbReference type="Pfam" id="PF13609">
    <property type="entry name" value="Porin_4"/>
    <property type="match status" value="1"/>
</dbReference>
<reference evidence="2 3" key="1">
    <citation type="submission" date="2019-08" db="EMBL/GenBank/DDBJ databases">
        <authorList>
            <person name="Peeters C."/>
        </authorList>
    </citation>
    <scope>NUCLEOTIDE SEQUENCE [LARGE SCALE GENOMIC DNA]</scope>
    <source>
        <strain evidence="2 3">LMG 31112</strain>
    </source>
</reference>
<keyword evidence="3" id="KW-1185">Reference proteome</keyword>
<evidence type="ECO:0000259" key="1">
    <source>
        <dbReference type="Pfam" id="PF13609"/>
    </source>
</evidence>
<dbReference type="SUPFAM" id="SSF56935">
    <property type="entry name" value="Porins"/>
    <property type="match status" value="1"/>
</dbReference>
<dbReference type="GO" id="GO:0015288">
    <property type="term" value="F:porin activity"/>
    <property type="evidence" value="ECO:0007669"/>
    <property type="project" value="InterPro"/>
</dbReference>
<name>A0A5E4XXS5_9BURK</name>
<organism evidence="2 3">
    <name type="scientific">Pandoraea horticolens</name>
    <dbReference type="NCBI Taxonomy" id="2508298"/>
    <lineage>
        <taxon>Bacteria</taxon>
        <taxon>Pseudomonadati</taxon>
        <taxon>Pseudomonadota</taxon>
        <taxon>Betaproteobacteria</taxon>
        <taxon>Burkholderiales</taxon>
        <taxon>Burkholderiaceae</taxon>
        <taxon>Pandoraea</taxon>
    </lineage>
</organism>